<protein>
    <submittedName>
        <fullName evidence="1">Molybdate transport system regulatory protein</fullName>
    </submittedName>
</protein>
<gene>
    <name evidence="1" type="ORF">SAMN06297251_11915</name>
</gene>
<dbReference type="InterPro" id="IPR036390">
    <property type="entry name" value="WH_DNA-bd_sf"/>
</dbReference>
<dbReference type="PANTHER" id="PTHR30432">
    <property type="entry name" value="TRANSCRIPTIONAL REGULATOR MODE"/>
    <property type="match status" value="1"/>
</dbReference>
<dbReference type="AlphaFoldDB" id="A0A1W2E0K8"/>
<reference evidence="1 2" key="1">
    <citation type="submission" date="2017-04" db="EMBL/GenBank/DDBJ databases">
        <authorList>
            <person name="Afonso C.L."/>
            <person name="Miller P.J."/>
            <person name="Scott M.A."/>
            <person name="Spackman E."/>
            <person name="Goraichik I."/>
            <person name="Dimitrov K.M."/>
            <person name="Suarez D.L."/>
            <person name="Swayne D.E."/>
        </authorList>
    </citation>
    <scope>NUCLEOTIDE SEQUENCE [LARGE SCALE GENOMIC DNA]</scope>
    <source>
        <strain evidence="1 2">CGMCC 1.10972</strain>
    </source>
</reference>
<evidence type="ECO:0000313" key="2">
    <source>
        <dbReference type="Proteomes" id="UP000192656"/>
    </source>
</evidence>
<dbReference type="RefSeq" id="WP_084411749.1">
    <property type="nucleotide sequence ID" value="NZ_FWXR01000019.1"/>
</dbReference>
<proteinExistence type="predicted"/>
<dbReference type="EMBL" id="FWXR01000019">
    <property type="protein sequence ID" value="SMD02568.1"/>
    <property type="molecule type" value="Genomic_DNA"/>
</dbReference>
<organism evidence="1 2">
    <name type="scientific">Fulvimarina manganoxydans</name>
    <dbReference type="NCBI Taxonomy" id="937218"/>
    <lineage>
        <taxon>Bacteria</taxon>
        <taxon>Pseudomonadati</taxon>
        <taxon>Pseudomonadota</taxon>
        <taxon>Alphaproteobacteria</taxon>
        <taxon>Hyphomicrobiales</taxon>
        <taxon>Aurantimonadaceae</taxon>
        <taxon>Fulvimarina</taxon>
    </lineage>
</organism>
<dbReference type="SUPFAM" id="SSF46785">
    <property type="entry name" value="Winged helix' DNA-binding domain"/>
    <property type="match status" value="1"/>
</dbReference>
<dbReference type="OrthoDB" id="9800709at2"/>
<dbReference type="STRING" id="937218.SAMN06297251_11915"/>
<name>A0A1W2E0K8_9HYPH</name>
<dbReference type="PANTHER" id="PTHR30432:SF1">
    <property type="entry name" value="DNA-BINDING TRANSCRIPTIONAL DUAL REGULATOR MODE"/>
    <property type="match status" value="1"/>
</dbReference>
<dbReference type="Gene3D" id="1.10.10.10">
    <property type="entry name" value="Winged helix-like DNA-binding domain superfamily/Winged helix DNA-binding domain"/>
    <property type="match status" value="1"/>
</dbReference>
<keyword evidence="2" id="KW-1185">Reference proteome</keyword>
<sequence length="120" mass="12466">MARLSLRVDLEPGGRIGPGKIALLETIAAFGSISAGARAMQMSYKRAWDLVEEMNALFGRPVVAAKTGGRRGGGAELTPLGLSLVTRYRAIETAALAAAKPQIEALEAELGDGPKSTACN</sequence>
<dbReference type="InterPro" id="IPR051815">
    <property type="entry name" value="Molybdate_resp_trans_reg"/>
</dbReference>
<evidence type="ECO:0000313" key="1">
    <source>
        <dbReference type="EMBL" id="SMD02568.1"/>
    </source>
</evidence>
<dbReference type="InterPro" id="IPR036388">
    <property type="entry name" value="WH-like_DNA-bd_sf"/>
</dbReference>
<dbReference type="Proteomes" id="UP000192656">
    <property type="component" value="Unassembled WGS sequence"/>
</dbReference>
<accession>A0A1W2E0K8</accession>